<dbReference type="Gene3D" id="1.10.150.240">
    <property type="entry name" value="Putative phosphatase, domain 2"/>
    <property type="match status" value="1"/>
</dbReference>
<dbReference type="SUPFAM" id="SSF56784">
    <property type="entry name" value="HAD-like"/>
    <property type="match status" value="1"/>
</dbReference>
<dbReference type="InterPro" id="IPR036412">
    <property type="entry name" value="HAD-like_sf"/>
</dbReference>
<accession>A0ABT2S5V2</accession>
<dbReference type="GO" id="GO:0016787">
    <property type="term" value="F:hydrolase activity"/>
    <property type="evidence" value="ECO:0007669"/>
    <property type="project" value="UniProtKB-KW"/>
</dbReference>
<protein>
    <submittedName>
        <fullName evidence="1">HAD family hydrolase</fullName>
    </submittedName>
</protein>
<reference evidence="1 2" key="1">
    <citation type="journal article" date="2021" name="ISME Commun">
        <title>Automated analysis of genomic sequences facilitates high-throughput and comprehensive description of bacteria.</title>
        <authorList>
            <person name="Hitch T.C.A."/>
        </authorList>
    </citation>
    <scope>NUCLEOTIDE SEQUENCE [LARGE SCALE GENOMIC DNA]</scope>
    <source>
        <strain evidence="1 2">Sanger_02</strain>
    </source>
</reference>
<dbReference type="Proteomes" id="UP001207605">
    <property type="component" value="Unassembled WGS sequence"/>
</dbReference>
<dbReference type="InterPro" id="IPR023214">
    <property type="entry name" value="HAD_sf"/>
</dbReference>
<name>A0ABT2S5V2_9FIRM</name>
<evidence type="ECO:0000313" key="2">
    <source>
        <dbReference type="Proteomes" id="UP001207605"/>
    </source>
</evidence>
<dbReference type="PANTHER" id="PTHR43434">
    <property type="entry name" value="PHOSPHOGLYCOLATE PHOSPHATASE"/>
    <property type="match status" value="1"/>
</dbReference>
<sequence length="214" mass="24240">MGNYQYYLFDLDGTLTDSGEGIMNSIRHALHKFGITEYEETTLRKFIGPPLAECFQKYFDLSPEEARKGIDYYREYYTDGGMFENEVYHGVKELLEGLNAKGKTLIVATSKPELFAEQILEHFDLAKYFACIAGASMDETRVHKDDVIAYALQKYKGIDHKKAVMIGDRSHDIMGGKANGMDTIGVLYGFGNREELEEAGADIIVETPEEILRY</sequence>
<dbReference type="RefSeq" id="WP_118384043.1">
    <property type="nucleotide sequence ID" value="NZ_JAOQJV010000004.1"/>
</dbReference>
<dbReference type="SFLD" id="SFLDS00003">
    <property type="entry name" value="Haloacid_Dehalogenase"/>
    <property type="match status" value="1"/>
</dbReference>
<dbReference type="SFLD" id="SFLDG01135">
    <property type="entry name" value="C1.5.6:_HAD__Beta-PGM__Phospha"/>
    <property type="match status" value="1"/>
</dbReference>
<dbReference type="PANTHER" id="PTHR43434:SF20">
    <property type="entry name" value="5'-NUCLEOTIDASE"/>
    <property type="match status" value="1"/>
</dbReference>
<dbReference type="InterPro" id="IPR041492">
    <property type="entry name" value="HAD_2"/>
</dbReference>
<dbReference type="EMBL" id="JAOQJV010000004">
    <property type="protein sequence ID" value="MCU6699625.1"/>
    <property type="molecule type" value="Genomic_DNA"/>
</dbReference>
<dbReference type="InterPro" id="IPR023198">
    <property type="entry name" value="PGP-like_dom2"/>
</dbReference>
<dbReference type="InterPro" id="IPR050155">
    <property type="entry name" value="HAD-like_hydrolase_sf"/>
</dbReference>
<comment type="caution">
    <text evidence="1">The sequence shown here is derived from an EMBL/GenBank/DDBJ whole genome shotgun (WGS) entry which is preliminary data.</text>
</comment>
<keyword evidence="1" id="KW-0378">Hydrolase</keyword>
<gene>
    <name evidence="1" type="ORF">OCV65_05155</name>
</gene>
<organism evidence="1 2">
    <name type="scientific">Dorea ammoniilytica</name>
    <dbReference type="NCBI Taxonomy" id="2981788"/>
    <lineage>
        <taxon>Bacteria</taxon>
        <taxon>Bacillati</taxon>
        <taxon>Bacillota</taxon>
        <taxon>Clostridia</taxon>
        <taxon>Lachnospirales</taxon>
        <taxon>Lachnospiraceae</taxon>
        <taxon>Dorea</taxon>
    </lineage>
</organism>
<dbReference type="Pfam" id="PF13419">
    <property type="entry name" value="HAD_2"/>
    <property type="match status" value="1"/>
</dbReference>
<evidence type="ECO:0000313" key="1">
    <source>
        <dbReference type="EMBL" id="MCU6699625.1"/>
    </source>
</evidence>
<proteinExistence type="predicted"/>
<dbReference type="CDD" id="cd04302">
    <property type="entry name" value="HAD_5NT"/>
    <property type="match status" value="1"/>
</dbReference>
<dbReference type="SFLD" id="SFLDG01129">
    <property type="entry name" value="C1.5:_HAD__Beta-PGM__Phosphata"/>
    <property type="match status" value="1"/>
</dbReference>
<dbReference type="Gene3D" id="3.40.50.1000">
    <property type="entry name" value="HAD superfamily/HAD-like"/>
    <property type="match status" value="1"/>
</dbReference>
<keyword evidence="2" id="KW-1185">Reference proteome</keyword>